<name>A0A452VCE2_URSMA</name>
<dbReference type="GeneTree" id="ENSGT01150000287743"/>
<dbReference type="GO" id="GO:0016020">
    <property type="term" value="C:membrane"/>
    <property type="evidence" value="ECO:0007669"/>
    <property type="project" value="UniProtKB-SubCell"/>
</dbReference>
<protein>
    <submittedName>
        <fullName evidence="6">Uncharacterized protein</fullName>
    </submittedName>
</protein>
<dbReference type="OMA" id="WMMSKKL"/>
<evidence type="ECO:0000256" key="4">
    <source>
        <dbReference type="ARBA" id="ARBA00023288"/>
    </source>
</evidence>
<dbReference type="Ensembl" id="ENSUMAT00000036986.1">
    <property type="protein sequence ID" value="ENSUMAP00000031274.1"/>
    <property type="gene ID" value="ENSUMAG00000022593.1"/>
</dbReference>
<feature type="lipid moiety-binding region" description="Phosphatidylserine amidated glycine; alternate" evidence="5">
    <location>
        <position position="60"/>
    </location>
</feature>
<evidence type="ECO:0000256" key="1">
    <source>
        <dbReference type="ARBA" id="ARBA00004370"/>
    </source>
</evidence>
<reference evidence="6" key="1">
    <citation type="submission" date="2019-03" db="UniProtKB">
        <authorList>
            <consortium name="Ensembl"/>
        </authorList>
    </citation>
    <scope>IDENTIFICATION</scope>
</reference>
<comment type="subcellular location">
    <subcellularLocation>
        <location evidence="1">Membrane</location>
    </subcellularLocation>
</comment>
<dbReference type="InterPro" id="IPR029071">
    <property type="entry name" value="Ubiquitin-like_domsf"/>
</dbReference>
<evidence type="ECO:0000313" key="6">
    <source>
        <dbReference type="Ensembl" id="ENSUMAP00000031274"/>
    </source>
</evidence>
<accession>A0A452VCE2</accession>
<comment type="similarity">
    <text evidence="2">Belongs to the ATG8 family.</text>
</comment>
<organism evidence="6">
    <name type="scientific">Ursus maritimus</name>
    <name type="common">Polar bear</name>
    <name type="synonym">Thalarctos maritimus</name>
    <dbReference type="NCBI Taxonomy" id="29073"/>
    <lineage>
        <taxon>Eukaryota</taxon>
        <taxon>Metazoa</taxon>
        <taxon>Chordata</taxon>
        <taxon>Craniata</taxon>
        <taxon>Vertebrata</taxon>
        <taxon>Euteleostomi</taxon>
        <taxon>Mammalia</taxon>
        <taxon>Eutheria</taxon>
        <taxon>Laurasiatheria</taxon>
        <taxon>Carnivora</taxon>
        <taxon>Caniformia</taxon>
        <taxon>Ursidae</taxon>
        <taxon>Ursus</taxon>
    </lineage>
</organism>
<dbReference type="InterPro" id="IPR004241">
    <property type="entry name" value="Atg8-like"/>
</dbReference>
<dbReference type="Gene3D" id="3.10.20.90">
    <property type="entry name" value="Phosphatidylinositol 3-kinase Catalytic Subunit, Chain A, domain 1"/>
    <property type="match status" value="1"/>
</dbReference>
<evidence type="ECO:0000256" key="3">
    <source>
        <dbReference type="ARBA" id="ARBA00023136"/>
    </source>
</evidence>
<keyword evidence="4 5" id="KW-0449">Lipoprotein</keyword>
<sequence>PWMMSKKLLLMFSSRNFMDVLFFFVNNAIPPTSATMGQLYQGHHEDFFLYIAYNDESVSGLRSCCP</sequence>
<evidence type="ECO:0000256" key="5">
    <source>
        <dbReference type="PIRSR" id="PIRSR604241-50"/>
    </source>
</evidence>
<dbReference type="AlphaFoldDB" id="A0A452VCE2"/>
<proteinExistence type="inferred from homology"/>
<dbReference type="Pfam" id="PF02991">
    <property type="entry name" value="ATG8"/>
    <property type="match status" value="1"/>
</dbReference>
<evidence type="ECO:0000256" key="2">
    <source>
        <dbReference type="ARBA" id="ARBA00007293"/>
    </source>
</evidence>
<keyword evidence="3" id="KW-0472">Membrane</keyword>
<dbReference type="SUPFAM" id="SSF54236">
    <property type="entry name" value="Ubiquitin-like"/>
    <property type="match status" value="1"/>
</dbReference>